<dbReference type="EMBL" id="JACBAD010002124">
    <property type="protein sequence ID" value="KAF7114450.1"/>
    <property type="molecule type" value="Genomic_DNA"/>
</dbReference>
<proteinExistence type="predicted"/>
<reference evidence="2" key="1">
    <citation type="submission" date="2020-06" db="EMBL/GenBank/DDBJ databases">
        <title>Draft genome sequences of strains closely related to Aspergillus parafelis and Aspergillus hiratsukae.</title>
        <authorList>
            <person name="Dos Santos R.A.C."/>
            <person name="Rivero-Menendez O."/>
            <person name="Steenwyk J.L."/>
            <person name="Mead M.E."/>
            <person name="Goldman G.H."/>
            <person name="Alastruey-Izquierdo A."/>
            <person name="Rokas A."/>
        </authorList>
    </citation>
    <scope>NUCLEOTIDE SEQUENCE</scope>
    <source>
        <strain evidence="2">CNM-CM5793</strain>
        <strain evidence="3">CNM-CM6106</strain>
    </source>
</reference>
<dbReference type="Proteomes" id="UP000630445">
    <property type="component" value="Unassembled WGS sequence"/>
</dbReference>
<dbReference type="EMBL" id="JACBAF010002294">
    <property type="protein sequence ID" value="KAF7157980.1"/>
    <property type="molecule type" value="Genomic_DNA"/>
</dbReference>
<evidence type="ECO:0000313" key="2">
    <source>
        <dbReference type="EMBL" id="KAF7114450.1"/>
    </source>
</evidence>
<evidence type="ECO:0000313" key="3">
    <source>
        <dbReference type="EMBL" id="KAF7157980.1"/>
    </source>
</evidence>
<accession>A0A8H6P0P4</accession>
<evidence type="ECO:0000256" key="1">
    <source>
        <dbReference type="SAM" id="MobiDB-lite"/>
    </source>
</evidence>
<sequence>MCAAGAIRWSEPSNYSSAASRPLAIARKGRNAAQARIRKARSPRPGPLHPLRSTFRADTPLQSRERPHIPQTAVTLTTSKHQDAWAYTIPKLEPESAGQTTSYFTIGIPSLSALLHSPVQKLMRLFGVCPWCDQGYSGYMGAGVRFLHHLLKMPSYATPGQVLGGSGGVAKGMCADVAATWIEKWFGQYLKEEEFWRTYQSKKSYREMLRNSEASIRSAKMVLGTRGGVAKGKL</sequence>
<name>A0A8H6P0P4_9EURO</name>
<evidence type="ECO:0000313" key="4">
    <source>
        <dbReference type="Proteomes" id="UP000630445"/>
    </source>
</evidence>
<comment type="caution">
    <text evidence="2">The sequence shown here is derived from an EMBL/GenBank/DDBJ whole genome shotgun (WGS) entry which is preliminary data.</text>
</comment>
<dbReference type="AlphaFoldDB" id="A0A8H6P0P4"/>
<dbReference type="Proteomes" id="UP000662466">
    <property type="component" value="Unassembled WGS sequence"/>
</dbReference>
<organism evidence="2 4">
    <name type="scientific">Aspergillus hiratsukae</name>
    <dbReference type="NCBI Taxonomy" id="1194566"/>
    <lineage>
        <taxon>Eukaryota</taxon>
        <taxon>Fungi</taxon>
        <taxon>Dikarya</taxon>
        <taxon>Ascomycota</taxon>
        <taxon>Pezizomycotina</taxon>
        <taxon>Eurotiomycetes</taxon>
        <taxon>Eurotiomycetidae</taxon>
        <taxon>Eurotiales</taxon>
        <taxon>Aspergillaceae</taxon>
        <taxon>Aspergillus</taxon>
        <taxon>Aspergillus subgen. Fumigati</taxon>
    </lineage>
</organism>
<keyword evidence="4" id="KW-1185">Reference proteome</keyword>
<dbReference type="OrthoDB" id="94039at2759"/>
<feature type="region of interest" description="Disordered" evidence="1">
    <location>
        <begin position="27"/>
        <end position="62"/>
    </location>
</feature>
<gene>
    <name evidence="2" type="ORF">CNMCM5793_008754</name>
    <name evidence="3" type="ORF">CNMCM6106_004269</name>
</gene>
<protein>
    <submittedName>
        <fullName evidence="2">Uncharacterized protein</fullName>
    </submittedName>
</protein>